<dbReference type="Proteomes" id="UP001239626">
    <property type="component" value="Unassembled WGS sequence"/>
</dbReference>
<comment type="caution">
    <text evidence="2">The sequence shown here is derived from an EMBL/GenBank/DDBJ whole genome shotgun (WGS) entry which is preliminary data.</text>
</comment>
<evidence type="ECO:0000256" key="1">
    <source>
        <dbReference type="SAM" id="MobiDB-lite"/>
    </source>
</evidence>
<proteinExistence type="predicted"/>
<reference evidence="2 3" key="1">
    <citation type="submission" date="2023-07" db="EMBL/GenBank/DDBJ databases">
        <title>Sorghum-associated microbial communities from plants grown in Nebraska, USA.</title>
        <authorList>
            <person name="Schachtman D."/>
        </authorList>
    </citation>
    <scope>NUCLEOTIDE SEQUENCE [LARGE SCALE GENOMIC DNA]</scope>
    <source>
        <strain evidence="2 3">BE332</strain>
    </source>
</reference>
<gene>
    <name evidence="2" type="ORF">J2X26_000925</name>
</gene>
<dbReference type="EMBL" id="JAUSVB010000001">
    <property type="protein sequence ID" value="MDQ0372628.1"/>
    <property type="molecule type" value="Genomic_DNA"/>
</dbReference>
<keyword evidence="3" id="KW-1185">Reference proteome</keyword>
<protein>
    <submittedName>
        <fullName evidence="2">Uncharacterized protein</fullName>
    </submittedName>
</protein>
<evidence type="ECO:0000313" key="3">
    <source>
        <dbReference type="Proteomes" id="UP001239626"/>
    </source>
</evidence>
<evidence type="ECO:0000313" key="2">
    <source>
        <dbReference type="EMBL" id="MDQ0372628.1"/>
    </source>
</evidence>
<organism evidence="2 3">
    <name type="scientific">Cellulomonas humilata</name>
    <dbReference type="NCBI Taxonomy" id="144055"/>
    <lineage>
        <taxon>Bacteria</taxon>
        <taxon>Bacillati</taxon>
        <taxon>Actinomycetota</taxon>
        <taxon>Actinomycetes</taxon>
        <taxon>Micrococcales</taxon>
        <taxon>Cellulomonadaceae</taxon>
        <taxon>Cellulomonas</taxon>
    </lineage>
</organism>
<name>A0ABU0EBI7_9CELL</name>
<dbReference type="RefSeq" id="WP_307490215.1">
    <property type="nucleotide sequence ID" value="NZ_JAUSVB010000001.1"/>
</dbReference>
<sequence>MTPPSRTPLARGNVDGSPRGDGTGLVVDPAAPIPQMVFDALFATSVVGG</sequence>
<accession>A0ABU0EBI7</accession>
<feature type="region of interest" description="Disordered" evidence="1">
    <location>
        <begin position="1"/>
        <end position="25"/>
    </location>
</feature>